<organism evidence="2">
    <name type="scientific">viral metagenome</name>
    <dbReference type="NCBI Taxonomy" id="1070528"/>
    <lineage>
        <taxon>unclassified sequences</taxon>
        <taxon>metagenomes</taxon>
        <taxon>organismal metagenomes</taxon>
    </lineage>
</organism>
<accession>A0A6C0CSB3</accession>
<proteinExistence type="predicted"/>
<feature type="transmembrane region" description="Helical" evidence="1">
    <location>
        <begin position="35"/>
        <end position="59"/>
    </location>
</feature>
<dbReference type="EMBL" id="MN739485">
    <property type="protein sequence ID" value="QHT07736.1"/>
    <property type="molecule type" value="Genomic_DNA"/>
</dbReference>
<protein>
    <submittedName>
        <fullName evidence="2">Uncharacterized protein</fullName>
    </submittedName>
</protein>
<keyword evidence="1" id="KW-0472">Membrane</keyword>
<feature type="transmembrane region" description="Helical" evidence="1">
    <location>
        <begin position="6"/>
        <end position="23"/>
    </location>
</feature>
<reference evidence="2" key="1">
    <citation type="journal article" date="2020" name="Nature">
        <title>Giant virus diversity and host interactions through global metagenomics.</title>
        <authorList>
            <person name="Schulz F."/>
            <person name="Roux S."/>
            <person name="Paez-Espino D."/>
            <person name="Jungbluth S."/>
            <person name="Walsh D.A."/>
            <person name="Denef V.J."/>
            <person name="McMahon K.D."/>
            <person name="Konstantinidis K.T."/>
            <person name="Eloe-Fadrosh E.A."/>
            <person name="Kyrpides N.C."/>
            <person name="Woyke T."/>
        </authorList>
    </citation>
    <scope>NUCLEOTIDE SEQUENCE</scope>
    <source>
        <strain evidence="2">GVMAG-M-3300021964-36</strain>
    </source>
</reference>
<keyword evidence="1" id="KW-1133">Transmembrane helix</keyword>
<dbReference type="AlphaFoldDB" id="A0A6C0CSB3"/>
<evidence type="ECO:0000313" key="2">
    <source>
        <dbReference type="EMBL" id="QHT07736.1"/>
    </source>
</evidence>
<name>A0A6C0CSB3_9ZZZZ</name>
<feature type="transmembrane region" description="Helical" evidence="1">
    <location>
        <begin position="71"/>
        <end position="90"/>
    </location>
</feature>
<sequence>MIEHLLSIIILSIIWIESFYKIGQESNEYTKEFQVSFIRNIVVKTFLFGFCIAIIVYLLQLPEYLEEFQEIIMNTIIIMGYKSLCYGFMIECIDILTKH</sequence>
<evidence type="ECO:0000256" key="1">
    <source>
        <dbReference type="SAM" id="Phobius"/>
    </source>
</evidence>
<keyword evidence="1" id="KW-0812">Transmembrane</keyword>